<evidence type="ECO:0000313" key="3">
    <source>
        <dbReference type="EMBL" id="QDU71346.1"/>
    </source>
</evidence>
<dbReference type="PANTHER" id="PTHR31793">
    <property type="entry name" value="4-HYDROXYBENZOYL-COA THIOESTERASE FAMILY MEMBER"/>
    <property type="match status" value="1"/>
</dbReference>
<dbReference type="CDD" id="cd00586">
    <property type="entry name" value="4HBT"/>
    <property type="match status" value="1"/>
</dbReference>
<dbReference type="PANTHER" id="PTHR31793:SF27">
    <property type="entry name" value="NOVEL THIOESTERASE SUPERFAMILY DOMAIN AND SAPOSIN A-TYPE DOMAIN CONTAINING PROTEIN (0610012H03RIK)"/>
    <property type="match status" value="1"/>
</dbReference>
<dbReference type="Gene3D" id="3.10.129.10">
    <property type="entry name" value="Hotdog Thioesterase"/>
    <property type="match status" value="1"/>
</dbReference>
<name>A0A518BWJ6_9BACT</name>
<dbReference type="Pfam" id="PF13279">
    <property type="entry name" value="4HBT_2"/>
    <property type="match status" value="1"/>
</dbReference>
<dbReference type="EC" id="3.1.2.-" evidence="3"/>
<organism evidence="3 4">
    <name type="scientific">Mucisphaera calidilacus</name>
    <dbReference type="NCBI Taxonomy" id="2527982"/>
    <lineage>
        <taxon>Bacteria</taxon>
        <taxon>Pseudomonadati</taxon>
        <taxon>Planctomycetota</taxon>
        <taxon>Phycisphaerae</taxon>
        <taxon>Phycisphaerales</taxon>
        <taxon>Phycisphaeraceae</taxon>
        <taxon>Mucisphaera</taxon>
    </lineage>
</organism>
<dbReference type="InterPro" id="IPR029069">
    <property type="entry name" value="HotDog_dom_sf"/>
</dbReference>
<dbReference type="InterPro" id="IPR006684">
    <property type="entry name" value="YbgC/YbaW"/>
</dbReference>
<keyword evidence="2 3" id="KW-0378">Hydrolase</keyword>
<dbReference type="PIRSF" id="PIRSF003230">
    <property type="entry name" value="YbgC"/>
    <property type="match status" value="1"/>
</dbReference>
<sequence>MSSKTADTFVAENTIHIRVRYAECDPMGLAHHGSYPIWLEMARTELLREQGGVYRQLEEQGIFFVVARMSLRYQRPIRYDDEIDVRVRLEPSAGVKLVHSYEITRDGEKLAKAQTTLACVDRDGKLRPVPEALLG</sequence>
<evidence type="ECO:0000256" key="2">
    <source>
        <dbReference type="ARBA" id="ARBA00022801"/>
    </source>
</evidence>
<dbReference type="KEGG" id="mcad:Pan265_11950"/>
<evidence type="ECO:0000313" key="4">
    <source>
        <dbReference type="Proteomes" id="UP000320386"/>
    </source>
</evidence>
<dbReference type="RefSeq" id="WP_145445499.1">
    <property type="nucleotide sequence ID" value="NZ_CP036280.1"/>
</dbReference>
<comment type="similarity">
    <text evidence="1">Belongs to the 4-hydroxybenzoyl-CoA thioesterase family.</text>
</comment>
<keyword evidence="4" id="KW-1185">Reference proteome</keyword>
<reference evidence="3 4" key="1">
    <citation type="submission" date="2019-02" db="EMBL/GenBank/DDBJ databases">
        <title>Deep-cultivation of Planctomycetes and their phenomic and genomic characterization uncovers novel biology.</title>
        <authorList>
            <person name="Wiegand S."/>
            <person name="Jogler M."/>
            <person name="Boedeker C."/>
            <person name="Pinto D."/>
            <person name="Vollmers J."/>
            <person name="Rivas-Marin E."/>
            <person name="Kohn T."/>
            <person name="Peeters S.H."/>
            <person name="Heuer A."/>
            <person name="Rast P."/>
            <person name="Oberbeckmann S."/>
            <person name="Bunk B."/>
            <person name="Jeske O."/>
            <person name="Meyerdierks A."/>
            <person name="Storesund J.E."/>
            <person name="Kallscheuer N."/>
            <person name="Luecker S."/>
            <person name="Lage O.M."/>
            <person name="Pohl T."/>
            <person name="Merkel B.J."/>
            <person name="Hornburger P."/>
            <person name="Mueller R.-W."/>
            <person name="Bruemmer F."/>
            <person name="Labrenz M."/>
            <person name="Spormann A.M."/>
            <person name="Op den Camp H."/>
            <person name="Overmann J."/>
            <person name="Amann R."/>
            <person name="Jetten M.S.M."/>
            <person name="Mascher T."/>
            <person name="Medema M.H."/>
            <person name="Devos D.P."/>
            <person name="Kaster A.-K."/>
            <person name="Ovreas L."/>
            <person name="Rohde M."/>
            <person name="Galperin M.Y."/>
            <person name="Jogler C."/>
        </authorList>
    </citation>
    <scope>NUCLEOTIDE SEQUENCE [LARGE SCALE GENOMIC DNA]</scope>
    <source>
        <strain evidence="3 4">Pan265</strain>
    </source>
</reference>
<dbReference type="Proteomes" id="UP000320386">
    <property type="component" value="Chromosome"/>
</dbReference>
<evidence type="ECO:0000256" key="1">
    <source>
        <dbReference type="ARBA" id="ARBA00005953"/>
    </source>
</evidence>
<gene>
    <name evidence="3" type="primary">ybgC</name>
    <name evidence="3" type="ORF">Pan265_11950</name>
</gene>
<dbReference type="NCBIfam" id="TIGR00051">
    <property type="entry name" value="YbgC/FadM family acyl-CoA thioesterase"/>
    <property type="match status" value="1"/>
</dbReference>
<dbReference type="SUPFAM" id="SSF54637">
    <property type="entry name" value="Thioesterase/thiol ester dehydrase-isomerase"/>
    <property type="match status" value="1"/>
</dbReference>
<proteinExistence type="inferred from homology"/>
<dbReference type="AlphaFoldDB" id="A0A518BWJ6"/>
<protein>
    <submittedName>
        <fullName evidence="3">Acyl-CoA thioester hydrolase YbgC</fullName>
        <ecNumber evidence="3">3.1.2.-</ecNumber>
    </submittedName>
</protein>
<accession>A0A518BWJ6</accession>
<dbReference type="EMBL" id="CP036280">
    <property type="protein sequence ID" value="QDU71346.1"/>
    <property type="molecule type" value="Genomic_DNA"/>
</dbReference>
<dbReference type="GO" id="GO:0047617">
    <property type="term" value="F:fatty acyl-CoA hydrolase activity"/>
    <property type="evidence" value="ECO:0007669"/>
    <property type="project" value="TreeGrafter"/>
</dbReference>
<dbReference type="InterPro" id="IPR050563">
    <property type="entry name" value="4-hydroxybenzoyl-CoA_TE"/>
</dbReference>
<dbReference type="OrthoDB" id="9800856at2"/>